<evidence type="ECO:0000256" key="7">
    <source>
        <dbReference type="ARBA" id="ARBA00022795"/>
    </source>
</evidence>
<evidence type="ECO:0000256" key="1">
    <source>
        <dbReference type="ARBA" id="ARBA00004413"/>
    </source>
</evidence>
<evidence type="ECO:0000256" key="5">
    <source>
        <dbReference type="ARBA" id="ARBA00022475"/>
    </source>
</evidence>
<evidence type="ECO:0000256" key="3">
    <source>
        <dbReference type="ARBA" id="ARBA00014919"/>
    </source>
</evidence>
<dbReference type="InterPro" id="IPR000897">
    <property type="entry name" value="SRP54_GTPase_dom"/>
</dbReference>
<evidence type="ECO:0000256" key="8">
    <source>
        <dbReference type="ARBA" id="ARBA00022927"/>
    </source>
</evidence>
<keyword evidence="6" id="KW-0547">Nucleotide-binding</keyword>
<sequence>MQFVGPTGVGKTTTLAKIAALEMTKHHQNVAFITTDTYRIAAVEQLKTYAKILDVPLEVAYSAEDYQQAMQKFADYDLIFVDTAGRNFLDATYLNELEQSIELTDNMQNYLVLSLTAKQSDLLLLLKQFEKVHIDGLIFTKLDETRHFGSLFTLPCKSGLGVAYLSNGQAVPDDLIEPNPEDISSFIMGDFDEK</sequence>
<dbReference type="Pfam" id="PF00448">
    <property type="entry name" value="SRP54"/>
    <property type="match status" value="1"/>
</dbReference>
<evidence type="ECO:0000256" key="12">
    <source>
        <dbReference type="ARBA" id="ARBA00025337"/>
    </source>
</evidence>
<organism evidence="15 16">
    <name type="scientific">Tigheibacillus halophilus</name>
    <dbReference type="NCBI Taxonomy" id="361280"/>
    <lineage>
        <taxon>Bacteria</taxon>
        <taxon>Bacillati</taxon>
        <taxon>Bacillota</taxon>
        <taxon>Bacilli</taxon>
        <taxon>Bacillales</taxon>
        <taxon>Bacillaceae</taxon>
        <taxon>Tigheibacillus</taxon>
    </lineage>
</organism>
<protein>
    <recommendedName>
        <fullName evidence="3">Flagellar biosynthesis protein FlhF</fullName>
    </recommendedName>
    <alternativeName>
        <fullName evidence="13">Flagella-associated GTP-binding protein</fullName>
    </alternativeName>
</protein>
<dbReference type="Proteomes" id="UP001281447">
    <property type="component" value="Unassembled WGS sequence"/>
</dbReference>
<evidence type="ECO:0000256" key="13">
    <source>
        <dbReference type="ARBA" id="ARBA00030866"/>
    </source>
</evidence>
<dbReference type="CDD" id="cd17873">
    <property type="entry name" value="FlhF"/>
    <property type="match status" value="1"/>
</dbReference>
<dbReference type="InterPro" id="IPR027417">
    <property type="entry name" value="P-loop_NTPase"/>
</dbReference>
<accession>A0ABU5CAK6</accession>
<evidence type="ECO:0000256" key="2">
    <source>
        <dbReference type="ARBA" id="ARBA00008531"/>
    </source>
</evidence>
<comment type="similarity">
    <text evidence="2">Belongs to the GTP-binding SRP family.</text>
</comment>
<evidence type="ECO:0000256" key="11">
    <source>
        <dbReference type="ARBA" id="ARBA00023225"/>
    </source>
</evidence>
<comment type="caution">
    <text evidence="15">The sequence shown here is derived from an EMBL/GenBank/DDBJ whole genome shotgun (WGS) entry which is preliminary data.</text>
</comment>
<dbReference type="PANTHER" id="PTHR43134:SF3">
    <property type="entry name" value="FLAGELLAR BIOSYNTHESIS PROTEIN FLHF"/>
    <property type="match status" value="1"/>
</dbReference>
<dbReference type="SUPFAM" id="SSF52540">
    <property type="entry name" value="P-loop containing nucleoside triphosphate hydrolases"/>
    <property type="match status" value="1"/>
</dbReference>
<dbReference type="EMBL" id="JAWDIP010000004">
    <property type="protein sequence ID" value="MDY0396381.1"/>
    <property type="molecule type" value="Genomic_DNA"/>
</dbReference>
<name>A0ABU5CAK6_9BACI</name>
<keyword evidence="11" id="KW-1006">Bacterial flagellum protein export</keyword>
<evidence type="ECO:0000256" key="9">
    <source>
        <dbReference type="ARBA" id="ARBA00023134"/>
    </source>
</evidence>
<keyword evidence="7" id="KW-1005">Bacterial flagellum biogenesis</keyword>
<evidence type="ECO:0000256" key="6">
    <source>
        <dbReference type="ARBA" id="ARBA00022741"/>
    </source>
</evidence>
<evidence type="ECO:0000256" key="4">
    <source>
        <dbReference type="ARBA" id="ARBA00022448"/>
    </source>
</evidence>
<dbReference type="Gene3D" id="3.40.50.300">
    <property type="entry name" value="P-loop containing nucleotide triphosphate hydrolases"/>
    <property type="match status" value="1"/>
</dbReference>
<keyword evidence="4" id="KW-0813">Transport</keyword>
<gene>
    <name evidence="15" type="ORF">RWE15_21170</name>
</gene>
<dbReference type="SMART" id="SM00962">
    <property type="entry name" value="SRP54"/>
    <property type="match status" value="1"/>
</dbReference>
<evidence type="ECO:0000259" key="14">
    <source>
        <dbReference type="SMART" id="SM00962"/>
    </source>
</evidence>
<keyword evidence="5" id="KW-1003">Cell membrane</keyword>
<evidence type="ECO:0000313" key="15">
    <source>
        <dbReference type="EMBL" id="MDY0396381.1"/>
    </source>
</evidence>
<comment type="subcellular location">
    <subcellularLocation>
        <location evidence="1">Cell membrane</location>
        <topology evidence="1">Peripheral membrane protein</topology>
        <orientation evidence="1">Cytoplasmic side</orientation>
    </subcellularLocation>
</comment>
<feature type="domain" description="SRP54-type proteins GTP-binding" evidence="14">
    <location>
        <begin position="3"/>
        <end position="189"/>
    </location>
</feature>
<keyword evidence="8" id="KW-0653">Protein transport</keyword>
<keyword evidence="16" id="KW-1185">Reference proteome</keyword>
<comment type="function">
    <text evidence="12">Necessary for flagellar biosynthesis. May be involved in translocation of the flagellum.</text>
</comment>
<dbReference type="PANTHER" id="PTHR43134">
    <property type="entry name" value="SIGNAL RECOGNITION PARTICLE RECEPTOR SUBUNIT ALPHA"/>
    <property type="match status" value="1"/>
</dbReference>
<evidence type="ECO:0000313" key="16">
    <source>
        <dbReference type="Proteomes" id="UP001281447"/>
    </source>
</evidence>
<reference evidence="15 16" key="1">
    <citation type="submission" date="2023-10" db="EMBL/GenBank/DDBJ databases">
        <title>Virgibacillus halophilus 5B73C genome.</title>
        <authorList>
            <person name="Miliotis G."/>
            <person name="Sengupta P."/>
            <person name="Hameed A."/>
            <person name="Chuvochina M."/>
            <person name="Mcdonagh F."/>
            <person name="Simpson A.C."/>
            <person name="Singh N.K."/>
            <person name="Rekha P.D."/>
            <person name="Raman K."/>
            <person name="Hugenholtz P."/>
            <person name="Venkateswaran K."/>
        </authorList>
    </citation>
    <scope>NUCLEOTIDE SEQUENCE [LARGE SCALE GENOMIC DNA]</scope>
    <source>
        <strain evidence="15 16">5B73C</strain>
    </source>
</reference>
<dbReference type="InterPro" id="IPR047040">
    <property type="entry name" value="FlhF__GTPase_dom"/>
</dbReference>
<proteinExistence type="inferred from homology"/>
<evidence type="ECO:0000256" key="10">
    <source>
        <dbReference type="ARBA" id="ARBA00023136"/>
    </source>
</evidence>
<keyword evidence="9" id="KW-0342">GTP-binding</keyword>
<keyword evidence="10" id="KW-0472">Membrane</keyword>